<dbReference type="GO" id="GO:0004493">
    <property type="term" value="F:methylmalonyl-CoA epimerase activity"/>
    <property type="evidence" value="ECO:0007669"/>
    <property type="project" value="TreeGrafter"/>
</dbReference>
<accession>A1KCD4</accession>
<sequence>MTLRPLLHRLLAATAGAAVLASAAMPAHAAPIPGMQGMQHIGITVPNLKEAVNFFKDVLGCEPSFTFGAFKFEDDWMTRHLNVHPRAAISDFQMVRCGNGTNLEVFEYTAPDQNRRGPRNSDIGGHHLAFYVDDMNAAVAALKAKGVQVLDTPSTFTDGPAAGLTWVYFLAPWGLQLELVSAPKGMAHEKDLKRKLWDPRFPEK</sequence>
<dbReference type="KEGG" id="azo:azo3874"/>
<organism evidence="4 5">
    <name type="scientific">Azoarcus sp. (strain BH72)</name>
    <dbReference type="NCBI Taxonomy" id="418699"/>
    <lineage>
        <taxon>Bacteria</taxon>
        <taxon>Pseudomonadati</taxon>
        <taxon>Pseudomonadota</taxon>
        <taxon>Betaproteobacteria</taxon>
        <taxon>Rhodocyclales</taxon>
        <taxon>Zoogloeaceae</taxon>
        <taxon>Azoarcus</taxon>
    </lineage>
</organism>
<gene>
    <name evidence="4" type="ordered locus">azo3874</name>
</gene>
<dbReference type="Proteomes" id="UP000002588">
    <property type="component" value="Chromosome"/>
</dbReference>
<dbReference type="EMBL" id="AM406670">
    <property type="protein sequence ID" value="CAL96490.1"/>
    <property type="molecule type" value="Genomic_DNA"/>
</dbReference>
<evidence type="ECO:0000313" key="4">
    <source>
        <dbReference type="EMBL" id="CAL96490.1"/>
    </source>
</evidence>
<evidence type="ECO:0000259" key="3">
    <source>
        <dbReference type="PROSITE" id="PS51819"/>
    </source>
</evidence>
<feature type="domain" description="VOC" evidence="3">
    <location>
        <begin position="37"/>
        <end position="182"/>
    </location>
</feature>
<protein>
    <submittedName>
        <fullName evidence="4">Conserved hypothetical secreted protein</fullName>
    </submittedName>
</protein>
<keyword evidence="2" id="KW-0732">Signal</keyword>
<feature type="signal peptide" evidence="2">
    <location>
        <begin position="1"/>
        <end position="29"/>
    </location>
</feature>
<dbReference type="RefSeq" id="WP_011767596.1">
    <property type="nucleotide sequence ID" value="NC_008702.1"/>
</dbReference>
<reference evidence="4 5" key="1">
    <citation type="journal article" date="2006" name="Nat. Biotechnol.">
        <title>Complete genome of the mutualistic, N2-fixing grass endophyte Azoarcus sp. strain BH72.</title>
        <authorList>
            <person name="Krause A."/>
            <person name="Ramakumar A."/>
            <person name="Bartels D."/>
            <person name="Battistoni F."/>
            <person name="Bekel T."/>
            <person name="Boch J."/>
            <person name="Boehm M."/>
            <person name="Friedrich F."/>
            <person name="Hurek T."/>
            <person name="Krause L."/>
            <person name="Linke B."/>
            <person name="McHardy A.C."/>
            <person name="Sarkar A."/>
            <person name="Schneiker S."/>
            <person name="Syed A.A."/>
            <person name="Thauer R."/>
            <person name="Vorhoelter F.-J."/>
            <person name="Weidner S."/>
            <person name="Puehler A."/>
            <person name="Reinhold-Hurek B."/>
            <person name="Kaiser O."/>
            <person name="Goesmann A."/>
        </authorList>
    </citation>
    <scope>NUCLEOTIDE SEQUENCE [LARGE SCALE GENOMIC DNA]</scope>
    <source>
        <strain evidence="4 5">BH72</strain>
    </source>
</reference>
<proteinExistence type="predicted"/>
<dbReference type="InterPro" id="IPR029068">
    <property type="entry name" value="Glyas_Bleomycin-R_OHBP_Dase"/>
</dbReference>
<evidence type="ECO:0000256" key="1">
    <source>
        <dbReference type="ARBA" id="ARBA00022723"/>
    </source>
</evidence>
<dbReference type="eggNOG" id="COG0346">
    <property type="taxonomic scope" value="Bacteria"/>
</dbReference>
<evidence type="ECO:0000256" key="2">
    <source>
        <dbReference type="SAM" id="SignalP"/>
    </source>
</evidence>
<dbReference type="STRING" id="62928.azo3874"/>
<keyword evidence="5" id="KW-1185">Reference proteome</keyword>
<dbReference type="AlphaFoldDB" id="A1KCD4"/>
<name>A1KCD4_AZOSB</name>
<dbReference type="Gene3D" id="3.10.180.10">
    <property type="entry name" value="2,3-Dihydroxybiphenyl 1,2-Dioxygenase, domain 1"/>
    <property type="match status" value="1"/>
</dbReference>
<dbReference type="PANTHER" id="PTHR43048:SF6">
    <property type="entry name" value="BLR8189 PROTEIN"/>
    <property type="match status" value="1"/>
</dbReference>
<feature type="chain" id="PRO_5002635455" evidence="2">
    <location>
        <begin position="30"/>
        <end position="204"/>
    </location>
</feature>
<dbReference type="GO" id="GO:0046491">
    <property type="term" value="P:L-methylmalonyl-CoA metabolic process"/>
    <property type="evidence" value="ECO:0007669"/>
    <property type="project" value="TreeGrafter"/>
</dbReference>
<dbReference type="SUPFAM" id="SSF54593">
    <property type="entry name" value="Glyoxalase/Bleomycin resistance protein/Dihydroxybiphenyl dioxygenase"/>
    <property type="match status" value="1"/>
</dbReference>
<dbReference type="Pfam" id="PF13669">
    <property type="entry name" value="Glyoxalase_4"/>
    <property type="match status" value="1"/>
</dbReference>
<dbReference type="InterPro" id="IPR037523">
    <property type="entry name" value="VOC_core"/>
</dbReference>
<keyword evidence="1" id="KW-0479">Metal-binding</keyword>
<dbReference type="PROSITE" id="PS51819">
    <property type="entry name" value="VOC"/>
    <property type="match status" value="1"/>
</dbReference>
<dbReference type="GO" id="GO:0046872">
    <property type="term" value="F:metal ion binding"/>
    <property type="evidence" value="ECO:0007669"/>
    <property type="project" value="UniProtKB-KW"/>
</dbReference>
<dbReference type="PANTHER" id="PTHR43048">
    <property type="entry name" value="METHYLMALONYL-COA EPIMERASE"/>
    <property type="match status" value="1"/>
</dbReference>
<dbReference type="InterPro" id="IPR051785">
    <property type="entry name" value="MMCE/EMCE_epimerase"/>
</dbReference>
<dbReference type="HOGENOM" id="CLU_046006_2_0_4"/>
<evidence type="ECO:0000313" key="5">
    <source>
        <dbReference type="Proteomes" id="UP000002588"/>
    </source>
</evidence>